<evidence type="ECO:0000313" key="1">
    <source>
        <dbReference type="EMBL" id="KAF3047463.1"/>
    </source>
</evidence>
<protein>
    <recommendedName>
        <fullName evidence="3">BTB domain-containing protein</fullName>
    </recommendedName>
</protein>
<dbReference type="EMBL" id="SWKV01000002">
    <property type="protein sequence ID" value="KAF3047463.1"/>
    <property type="molecule type" value="Genomic_DNA"/>
</dbReference>
<comment type="caution">
    <text evidence="1">The sequence shown here is derived from an EMBL/GenBank/DDBJ whole genome shotgun (WGS) entry which is preliminary data.</text>
</comment>
<gene>
    <name evidence="1" type="ORF">E8E12_007761</name>
</gene>
<dbReference type="PANTHER" id="PTHR47843:SF2">
    <property type="entry name" value="BTB DOMAIN-CONTAINING PROTEIN"/>
    <property type="match status" value="1"/>
</dbReference>
<dbReference type="InterPro" id="IPR011333">
    <property type="entry name" value="SKP1/BTB/POZ_sf"/>
</dbReference>
<dbReference type="PANTHER" id="PTHR47843">
    <property type="entry name" value="BTB DOMAIN-CONTAINING PROTEIN-RELATED"/>
    <property type="match status" value="1"/>
</dbReference>
<keyword evidence="2" id="KW-1185">Reference proteome</keyword>
<name>A0A9P5C6J9_9PLEO</name>
<dbReference type="Gene3D" id="3.30.710.10">
    <property type="entry name" value="Potassium Channel Kv1.1, Chain A"/>
    <property type="match status" value="1"/>
</dbReference>
<evidence type="ECO:0000313" key="2">
    <source>
        <dbReference type="Proteomes" id="UP000758155"/>
    </source>
</evidence>
<sequence length="136" mass="15481">MQNFSEHEALISPRSEFFSRALNGSWKGADDRKVSLPDDEPDNCALYLKLLYERGNKLPTKDQYKVGKEYLILSKLYVLAEKLVDETTKQLVLSAIKCRAEDCSYILQEYCLPELDSVRVIYDGTPASSPARELLV</sequence>
<dbReference type="Proteomes" id="UP000758155">
    <property type="component" value="Unassembled WGS sequence"/>
</dbReference>
<reference evidence="1" key="1">
    <citation type="submission" date="2019-04" db="EMBL/GenBank/DDBJ databases">
        <title>Sequencing of skin fungus with MAO and IRED activity.</title>
        <authorList>
            <person name="Marsaioli A.J."/>
            <person name="Bonatto J.M.C."/>
            <person name="Reis Junior O."/>
        </authorList>
    </citation>
    <scope>NUCLEOTIDE SEQUENCE</scope>
    <source>
        <strain evidence="1">28M1</strain>
    </source>
</reference>
<dbReference type="AlphaFoldDB" id="A0A9P5C6J9"/>
<dbReference type="OrthoDB" id="1022638at2759"/>
<accession>A0A9P5C6J9</accession>
<organism evidence="1 2">
    <name type="scientific">Didymella heteroderae</name>
    <dbReference type="NCBI Taxonomy" id="1769908"/>
    <lineage>
        <taxon>Eukaryota</taxon>
        <taxon>Fungi</taxon>
        <taxon>Dikarya</taxon>
        <taxon>Ascomycota</taxon>
        <taxon>Pezizomycotina</taxon>
        <taxon>Dothideomycetes</taxon>
        <taxon>Pleosporomycetidae</taxon>
        <taxon>Pleosporales</taxon>
        <taxon>Pleosporineae</taxon>
        <taxon>Didymellaceae</taxon>
        <taxon>Didymella</taxon>
    </lineage>
</organism>
<proteinExistence type="predicted"/>
<evidence type="ECO:0008006" key="3">
    <source>
        <dbReference type="Google" id="ProtNLM"/>
    </source>
</evidence>